<feature type="active site" description="Proton acceptor" evidence="12 14">
    <location>
        <position position="325"/>
    </location>
</feature>
<dbReference type="InterPro" id="IPR012131">
    <property type="entry name" value="Hstdl_DH"/>
</dbReference>
<dbReference type="EMBL" id="FMVN01000006">
    <property type="protein sequence ID" value="SCY33407.1"/>
    <property type="molecule type" value="Genomic_DNA"/>
</dbReference>
<dbReference type="PATRIC" id="fig|451.8.peg.1365"/>
<dbReference type="EC" id="1.1.1.23" evidence="4 12"/>
<evidence type="ECO:0000256" key="1">
    <source>
        <dbReference type="ARBA" id="ARBA00003850"/>
    </source>
</evidence>
<dbReference type="PROSITE" id="PS00611">
    <property type="entry name" value="HISOL_DEHYDROGENASE"/>
    <property type="match status" value="1"/>
</dbReference>
<keyword evidence="22" id="KW-1185">Reference proteome</keyword>
<dbReference type="Gene3D" id="1.20.5.1300">
    <property type="match status" value="1"/>
</dbReference>
<feature type="binding site" evidence="12 17">
    <location>
        <position position="359"/>
    </location>
    <ligand>
        <name>Zn(2+)</name>
        <dbReference type="ChEBI" id="CHEBI:29105"/>
    </ligand>
</feature>
<evidence type="ECO:0000256" key="18">
    <source>
        <dbReference type="RuleBase" id="RU004175"/>
    </source>
</evidence>
<feature type="binding site" evidence="12 16">
    <location>
        <position position="326"/>
    </location>
    <ligand>
        <name>substrate</name>
    </ligand>
</feature>
<evidence type="ECO:0000256" key="14">
    <source>
        <dbReference type="PIRSR" id="PIRSR000099-1"/>
    </source>
</evidence>
<dbReference type="PIRSF" id="PIRSF000099">
    <property type="entry name" value="Histidinol_dh"/>
    <property type="match status" value="1"/>
</dbReference>
<dbReference type="GO" id="GO:0004399">
    <property type="term" value="F:histidinol dehydrogenase activity"/>
    <property type="evidence" value="ECO:0007669"/>
    <property type="project" value="UniProtKB-UniRule"/>
</dbReference>
<keyword evidence="10 12" id="KW-0368">Histidine biosynthesis</keyword>
<evidence type="ECO:0000256" key="12">
    <source>
        <dbReference type="HAMAP-Rule" id="MF_01024"/>
    </source>
</evidence>
<dbReference type="InterPro" id="IPR022695">
    <property type="entry name" value="Histidinol_DH_monofunct"/>
</dbReference>
<feature type="binding site" evidence="12 17">
    <location>
        <position position="261"/>
    </location>
    <ligand>
        <name>Zn(2+)</name>
        <dbReference type="ChEBI" id="CHEBI:29105"/>
    </ligand>
</feature>
<dbReference type="Pfam" id="PF00815">
    <property type="entry name" value="Histidinol_dh"/>
    <property type="match status" value="1"/>
</dbReference>
<evidence type="ECO:0000256" key="2">
    <source>
        <dbReference type="ARBA" id="ARBA00004940"/>
    </source>
</evidence>
<dbReference type="UniPathway" id="UPA00031">
    <property type="reaction ID" value="UER00014"/>
</dbReference>
<reference evidence="20 22" key="3">
    <citation type="submission" date="2016-10" db="EMBL/GenBank/DDBJ databases">
        <authorList>
            <person name="Varghese N."/>
            <person name="Submissions S."/>
        </authorList>
    </citation>
    <scope>NUCLEOTIDE SEQUENCE [LARGE SCALE GENOMIC DNA]</scope>
    <source>
        <strain evidence="20 22">ATCC 33218</strain>
    </source>
</reference>
<dbReference type="AlphaFoldDB" id="A0A098GIC9"/>
<dbReference type="GO" id="GO:0005829">
    <property type="term" value="C:cytosol"/>
    <property type="evidence" value="ECO:0007669"/>
    <property type="project" value="TreeGrafter"/>
</dbReference>
<feature type="binding site" evidence="12 16">
    <location>
        <position position="236"/>
    </location>
    <ligand>
        <name>substrate</name>
    </ligand>
</feature>
<feature type="active site" description="Proton acceptor" evidence="12 14">
    <location>
        <position position="326"/>
    </location>
</feature>
<dbReference type="FunFam" id="3.40.50.1980:FF:000001">
    <property type="entry name" value="Histidinol dehydrogenase"/>
    <property type="match status" value="1"/>
</dbReference>
<feature type="binding site" evidence="12 17">
    <location>
        <position position="258"/>
    </location>
    <ligand>
        <name>Zn(2+)</name>
        <dbReference type="ChEBI" id="CHEBI:29105"/>
    </ligand>
</feature>
<dbReference type="STRING" id="451.B6N58_06320"/>
<dbReference type="FunFam" id="1.20.5.1300:FF:000002">
    <property type="entry name" value="Histidinol dehydrogenase, chloroplastic"/>
    <property type="match status" value="1"/>
</dbReference>
<proteinExistence type="inferred from homology"/>
<evidence type="ECO:0000256" key="8">
    <source>
        <dbReference type="ARBA" id="ARBA00023002"/>
    </source>
</evidence>
<evidence type="ECO:0000256" key="10">
    <source>
        <dbReference type="ARBA" id="ARBA00023102"/>
    </source>
</evidence>
<evidence type="ECO:0000256" key="11">
    <source>
        <dbReference type="ARBA" id="ARBA00049489"/>
    </source>
</evidence>
<evidence type="ECO:0000256" key="15">
    <source>
        <dbReference type="PIRSR" id="PIRSR000099-2"/>
    </source>
</evidence>
<dbReference type="Proteomes" id="UP000032414">
    <property type="component" value="Chromosome I"/>
</dbReference>
<evidence type="ECO:0000256" key="6">
    <source>
        <dbReference type="ARBA" id="ARBA00022723"/>
    </source>
</evidence>
<dbReference type="SUPFAM" id="SSF53720">
    <property type="entry name" value="ALDH-like"/>
    <property type="match status" value="1"/>
</dbReference>
<dbReference type="Gene3D" id="3.40.50.1980">
    <property type="entry name" value="Nitrogenase molybdenum iron protein domain"/>
    <property type="match status" value="2"/>
</dbReference>
<evidence type="ECO:0000313" key="21">
    <source>
        <dbReference type="Proteomes" id="UP000032414"/>
    </source>
</evidence>
<dbReference type="FunFam" id="3.40.50.1980:FF:000002">
    <property type="entry name" value="Histidinol dehydrogenase, chloroplastic"/>
    <property type="match status" value="1"/>
</dbReference>
<dbReference type="InterPro" id="IPR001692">
    <property type="entry name" value="Histidinol_DH_CS"/>
</dbReference>
<evidence type="ECO:0000256" key="17">
    <source>
        <dbReference type="PIRSR" id="PIRSR000099-4"/>
    </source>
</evidence>
<organism evidence="19 21">
    <name type="scientific">Legionella micdadei</name>
    <name type="common">Tatlockia micdadei</name>
    <dbReference type="NCBI Taxonomy" id="451"/>
    <lineage>
        <taxon>Bacteria</taxon>
        <taxon>Pseudomonadati</taxon>
        <taxon>Pseudomonadota</taxon>
        <taxon>Gammaproteobacteria</taxon>
        <taxon>Legionellales</taxon>
        <taxon>Legionellaceae</taxon>
        <taxon>Legionella</taxon>
    </lineage>
</organism>
<feature type="binding site" evidence="12 16">
    <location>
        <position position="258"/>
    </location>
    <ligand>
        <name>substrate</name>
    </ligand>
</feature>
<comment type="pathway">
    <text evidence="2 12">Amino-acid biosynthesis; L-histidine biosynthesis; L-histidine from 5-phospho-alpha-D-ribose 1-diphosphate: step 9/9.</text>
</comment>
<dbReference type="GO" id="GO:0051287">
    <property type="term" value="F:NAD binding"/>
    <property type="evidence" value="ECO:0007669"/>
    <property type="project" value="InterPro"/>
</dbReference>
<dbReference type="PANTHER" id="PTHR21256">
    <property type="entry name" value="HISTIDINOL DEHYDROGENASE HDH"/>
    <property type="match status" value="1"/>
</dbReference>
<keyword evidence="5 12" id="KW-0028">Amino-acid biosynthesis</keyword>
<comment type="function">
    <text evidence="1 12">Catalyzes the sequential NAD-dependent oxidations of L-histidinol to L-histidinaldehyde and then to L-histidine.</text>
</comment>
<evidence type="ECO:0000256" key="9">
    <source>
        <dbReference type="ARBA" id="ARBA00023027"/>
    </source>
</evidence>
<feature type="binding site" evidence="12 16">
    <location>
        <position position="418"/>
    </location>
    <ligand>
        <name>substrate</name>
    </ligand>
</feature>
<dbReference type="GO" id="GO:0000105">
    <property type="term" value="P:L-histidine biosynthetic process"/>
    <property type="evidence" value="ECO:0007669"/>
    <property type="project" value="UniProtKB-UniRule"/>
</dbReference>
<dbReference type="HAMAP" id="MF_01024">
    <property type="entry name" value="HisD"/>
    <property type="match status" value="1"/>
</dbReference>
<evidence type="ECO:0000256" key="13">
    <source>
        <dbReference type="PIRNR" id="PIRNR000099"/>
    </source>
</evidence>
<evidence type="ECO:0000256" key="16">
    <source>
        <dbReference type="PIRSR" id="PIRSR000099-3"/>
    </source>
</evidence>
<feature type="binding site" evidence="12 15">
    <location>
        <position position="187"/>
    </location>
    <ligand>
        <name>NAD(+)</name>
        <dbReference type="ChEBI" id="CHEBI:57540"/>
    </ligand>
</feature>
<keyword evidence="7 12" id="KW-0862">Zinc</keyword>
<dbReference type="CDD" id="cd06572">
    <property type="entry name" value="Histidinol_dh"/>
    <property type="match status" value="1"/>
</dbReference>
<dbReference type="KEGG" id="tmc:LMI_1938"/>
<comment type="cofactor">
    <cofactor evidence="12 17">
        <name>Zn(2+)</name>
        <dbReference type="ChEBI" id="CHEBI:29105"/>
    </cofactor>
    <text evidence="12 17">Binds 1 zinc ion per subunit.</text>
</comment>
<dbReference type="PRINTS" id="PR00083">
    <property type="entry name" value="HOLDHDRGNASE"/>
</dbReference>
<dbReference type="GO" id="GO:0008270">
    <property type="term" value="F:zinc ion binding"/>
    <property type="evidence" value="ECO:0007669"/>
    <property type="project" value="UniProtKB-UniRule"/>
</dbReference>
<evidence type="ECO:0000256" key="4">
    <source>
        <dbReference type="ARBA" id="ARBA00012965"/>
    </source>
</evidence>
<protein>
    <recommendedName>
        <fullName evidence="4 12">Histidinol dehydrogenase</fullName>
        <shortName evidence="12">HDH</shortName>
        <ecNumber evidence="4 12">1.1.1.23</ecNumber>
    </recommendedName>
</protein>
<reference evidence="19" key="1">
    <citation type="submission" date="2014-09" db="EMBL/GenBank/DDBJ databases">
        <authorList>
            <person name="GOMEZ-VALERO Laura"/>
        </authorList>
    </citation>
    <scope>NUCLEOTIDE SEQUENCE</scope>
    <source>
        <strain evidence="19">ATCC33218</strain>
    </source>
</reference>
<reference evidence="21" key="2">
    <citation type="submission" date="2014-09" db="EMBL/GenBank/DDBJ databases">
        <authorList>
            <person name="Gomez-Valero L."/>
        </authorList>
    </citation>
    <scope>NUCLEOTIDE SEQUENCE [LARGE SCALE GENOMIC DNA]</scope>
    <source>
        <strain evidence="21">ATCC33218</strain>
    </source>
</reference>
<evidence type="ECO:0000256" key="7">
    <source>
        <dbReference type="ARBA" id="ARBA00022833"/>
    </source>
</evidence>
<gene>
    <name evidence="12 19" type="primary">hisD</name>
    <name evidence="19" type="ORF">LMI_1938</name>
    <name evidence="20" type="ORF">SAMN02982997_01440</name>
</gene>
<dbReference type="OrthoDB" id="9805269at2"/>
<evidence type="ECO:0000256" key="3">
    <source>
        <dbReference type="ARBA" id="ARBA00010178"/>
    </source>
</evidence>
<accession>A0A098GIC9</accession>
<feature type="binding site" evidence="12 16">
    <location>
        <position position="413"/>
    </location>
    <ligand>
        <name>substrate</name>
    </ligand>
</feature>
<dbReference type="Proteomes" id="UP000182998">
    <property type="component" value="Unassembled WGS sequence"/>
</dbReference>
<evidence type="ECO:0000256" key="5">
    <source>
        <dbReference type="ARBA" id="ARBA00022605"/>
    </source>
</evidence>
<evidence type="ECO:0000313" key="20">
    <source>
        <dbReference type="EMBL" id="SCY33407.1"/>
    </source>
</evidence>
<dbReference type="RefSeq" id="WP_045099508.1">
    <property type="nucleotide sequence ID" value="NZ_CP020614.1"/>
</dbReference>
<comment type="catalytic activity">
    <reaction evidence="11 12">
        <text>L-histidinol + 2 NAD(+) + H2O = L-histidine + 2 NADH + 3 H(+)</text>
        <dbReference type="Rhea" id="RHEA:20641"/>
        <dbReference type="ChEBI" id="CHEBI:15377"/>
        <dbReference type="ChEBI" id="CHEBI:15378"/>
        <dbReference type="ChEBI" id="CHEBI:57540"/>
        <dbReference type="ChEBI" id="CHEBI:57595"/>
        <dbReference type="ChEBI" id="CHEBI:57699"/>
        <dbReference type="ChEBI" id="CHEBI:57945"/>
        <dbReference type="EC" id="1.1.1.23"/>
    </reaction>
</comment>
<dbReference type="PANTHER" id="PTHR21256:SF2">
    <property type="entry name" value="HISTIDINE BIOSYNTHESIS TRIFUNCTIONAL PROTEIN"/>
    <property type="match status" value="1"/>
</dbReference>
<keyword evidence="6 12" id="KW-0479">Metal-binding</keyword>
<dbReference type="HOGENOM" id="CLU_006732_3_0_6"/>
<keyword evidence="8 12" id="KW-0560">Oxidoreductase</keyword>
<feature type="binding site" evidence="12 15">
    <location>
        <position position="210"/>
    </location>
    <ligand>
        <name>NAD(+)</name>
        <dbReference type="ChEBI" id="CHEBI:57540"/>
    </ligand>
</feature>
<name>A0A098GIC9_LEGMI</name>
<feature type="binding site" evidence="12 16">
    <location>
        <position position="359"/>
    </location>
    <ligand>
        <name>substrate</name>
    </ligand>
</feature>
<evidence type="ECO:0000313" key="19">
    <source>
        <dbReference type="EMBL" id="CEG61226.1"/>
    </source>
</evidence>
<feature type="binding site" evidence="12 16">
    <location>
        <position position="261"/>
    </location>
    <ligand>
        <name>substrate</name>
    </ligand>
</feature>
<keyword evidence="9 12" id="KW-0520">NAD</keyword>
<dbReference type="NCBIfam" id="TIGR00069">
    <property type="entry name" value="hisD"/>
    <property type="match status" value="1"/>
</dbReference>
<sequence length="432" mass="46982">MLTINDWQNLSLQERQQKLRRPEQAVSFREQVESIIQEVKTRGDEALFALTREYDRIDLVDLRVPSTAIKRAEISSNASIAINQAIETIRTYHQATMPYAKQVVTAQGVLIERTYRPISCVGLYVPGGNNTPLISSLLMQAIPAQVAGCPLRILCTPPNRDGEIDPHLLVAARLCGIDTIYRIGGAQAIAAMAYGTKTIPKMDKLFGPGNSYVTEAKTLVAGDPEGAAIDMPAGPSEVMIIADDEANPDFVAADLLAQAEHGIDSQAILICESLDFALKVQQKLAEQMMTLTRQDILKQALQHGTVLICTDTAEQIKIINNYAPEHLIINRRNAKELVPHITAAGTLFLGPWAAETMGDYVTGSNHVLPTNGYARNHSGLSTMDFLKALTVQSITKEGVQSLGEAAETLALIEGLDAHANAIKLRLNQLRGS</sequence>
<feature type="binding site" evidence="12 15">
    <location>
        <position position="124"/>
    </location>
    <ligand>
        <name>NAD(+)</name>
        <dbReference type="ChEBI" id="CHEBI:57540"/>
    </ligand>
</feature>
<dbReference type="InterPro" id="IPR016161">
    <property type="entry name" value="Ald_DH/histidinol_DH"/>
</dbReference>
<evidence type="ECO:0000313" key="22">
    <source>
        <dbReference type="Proteomes" id="UP000182998"/>
    </source>
</evidence>
<comment type="similarity">
    <text evidence="3 12 13 18">Belongs to the histidinol dehydrogenase family.</text>
</comment>
<feature type="binding site" evidence="12 17">
    <location>
        <position position="418"/>
    </location>
    <ligand>
        <name>Zn(2+)</name>
        <dbReference type="ChEBI" id="CHEBI:29105"/>
    </ligand>
</feature>
<dbReference type="EMBL" id="LN614830">
    <property type="protein sequence ID" value="CEG61226.1"/>
    <property type="molecule type" value="Genomic_DNA"/>
</dbReference>